<dbReference type="Gene3D" id="1.20.1440.20">
    <property type="entry name" value="LemA-like domain"/>
    <property type="match status" value="1"/>
</dbReference>
<protein>
    <submittedName>
        <fullName evidence="6">LemA family protein</fullName>
    </submittedName>
</protein>
<dbReference type="Proteomes" id="UP000636110">
    <property type="component" value="Unassembled WGS sequence"/>
</dbReference>
<comment type="subcellular location">
    <subcellularLocation>
        <location evidence="1">Membrane</location>
        <topology evidence="1">Single-pass membrane protein</topology>
    </subcellularLocation>
</comment>
<evidence type="ECO:0000313" key="7">
    <source>
        <dbReference type="Proteomes" id="UP000636110"/>
    </source>
</evidence>
<keyword evidence="4" id="KW-1133">Transmembrane helix</keyword>
<keyword evidence="7" id="KW-1185">Reference proteome</keyword>
<proteinExistence type="inferred from homology"/>
<dbReference type="RefSeq" id="WP_182960377.1">
    <property type="nucleotide sequence ID" value="NZ_WNXC01000008.1"/>
</dbReference>
<gene>
    <name evidence="6" type="ORF">GM920_18795</name>
</gene>
<reference evidence="6 7" key="1">
    <citation type="submission" date="2019-11" db="EMBL/GenBank/DDBJ databases">
        <title>Description of Pedobacter sp. LMG 31462T.</title>
        <authorList>
            <person name="Carlier A."/>
            <person name="Qi S."/>
            <person name="Vandamme P."/>
        </authorList>
    </citation>
    <scope>NUCLEOTIDE SEQUENCE [LARGE SCALE GENOMIC DNA]</scope>
    <source>
        <strain evidence="6 7">LMG 31462</strain>
    </source>
</reference>
<dbReference type="InterPro" id="IPR023353">
    <property type="entry name" value="LemA-like_dom_sf"/>
</dbReference>
<comment type="caution">
    <text evidence="6">The sequence shown here is derived from an EMBL/GenBank/DDBJ whole genome shotgun (WGS) entry which is preliminary data.</text>
</comment>
<dbReference type="Pfam" id="PF04011">
    <property type="entry name" value="LemA"/>
    <property type="match status" value="1"/>
</dbReference>
<evidence type="ECO:0000256" key="1">
    <source>
        <dbReference type="ARBA" id="ARBA00004167"/>
    </source>
</evidence>
<sequence length="185" mass="20980">MIIALIIFVVIAITCISIYNSLIVKKNQTDNAFSAIDVMLKKRFDLLPNLVETVKKYMQYEGDILTKIVSLRSRISNPGLSKEEKFNIDQELSHEIKGLMVNVENYPNLKADQSFSNLQITWRESEEQIAAARRSYNASITDYNNSITMFPGSIIAGMMNYTAKPLLSISETERNNVNAKDLFNS</sequence>
<evidence type="ECO:0000256" key="5">
    <source>
        <dbReference type="ARBA" id="ARBA00023136"/>
    </source>
</evidence>
<keyword evidence="3" id="KW-0812">Transmembrane</keyword>
<accession>A0ABR6F0B4</accession>
<dbReference type="EMBL" id="WNXC01000008">
    <property type="protein sequence ID" value="MBB2150951.1"/>
    <property type="molecule type" value="Genomic_DNA"/>
</dbReference>
<keyword evidence="5" id="KW-0472">Membrane</keyword>
<evidence type="ECO:0000256" key="3">
    <source>
        <dbReference type="ARBA" id="ARBA00022692"/>
    </source>
</evidence>
<evidence type="ECO:0000256" key="4">
    <source>
        <dbReference type="ARBA" id="ARBA00022989"/>
    </source>
</evidence>
<evidence type="ECO:0000313" key="6">
    <source>
        <dbReference type="EMBL" id="MBB2150951.1"/>
    </source>
</evidence>
<dbReference type="SUPFAM" id="SSF140478">
    <property type="entry name" value="LemA-like"/>
    <property type="match status" value="1"/>
</dbReference>
<organism evidence="6 7">
    <name type="scientific">Pedobacter gandavensis</name>
    <dbReference type="NCBI Taxonomy" id="2679963"/>
    <lineage>
        <taxon>Bacteria</taxon>
        <taxon>Pseudomonadati</taxon>
        <taxon>Bacteroidota</taxon>
        <taxon>Sphingobacteriia</taxon>
        <taxon>Sphingobacteriales</taxon>
        <taxon>Sphingobacteriaceae</taxon>
        <taxon>Pedobacter</taxon>
    </lineage>
</organism>
<name>A0ABR6F0B4_9SPHI</name>
<comment type="similarity">
    <text evidence="2">Belongs to the LemA family.</text>
</comment>
<dbReference type="PANTHER" id="PTHR34478:SF1">
    <property type="entry name" value="PROTEIN LEMA"/>
    <property type="match status" value="1"/>
</dbReference>
<evidence type="ECO:0000256" key="2">
    <source>
        <dbReference type="ARBA" id="ARBA00008854"/>
    </source>
</evidence>
<dbReference type="InterPro" id="IPR007156">
    <property type="entry name" value="MamQ_LemA"/>
</dbReference>
<dbReference type="PANTHER" id="PTHR34478">
    <property type="entry name" value="PROTEIN LEMA"/>
    <property type="match status" value="1"/>
</dbReference>